<evidence type="ECO:0000313" key="7">
    <source>
        <dbReference type="EMBL" id="KEO91727.1"/>
    </source>
</evidence>
<dbReference type="GO" id="GO:0046872">
    <property type="term" value="F:metal ion binding"/>
    <property type="evidence" value="ECO:0007669"/>
    <property type="project" value="UniProtKB-KW"/>
</dbReference>
<dbReference type="EMBL" id="JMIW01000001">
    <property type="protein sequence ID" value="KEO91727.1"/>
    <property type="molecule type" value="Genomic_DNA"/>
</dbReference>
<feature type="transmembrane region" description="Helical" evidence="6">
    <location>
        <begin position="105"/>
        <end position="125"/>
    </location>
</feature>
<reference evidence="7 8" key="1">
    <citation type="submission" date="2014-04" db="EMBL/GenBank/DDBJ databases">
        <title>A comprehensive comparison of genomes of Erythrobacter spp. strains.</title>
        <authorList>
            <person name="Zheng Q."/>
        </authorList>
    </citation>
    <scope>NUCLEOTIDE SEQUENCE [LARGE SCALE GENOMIC DNA]</scope>
    <source>
        <strain evidence="7 8">DSM 6997</strain>
    </source>
</reference>
<protein>
    <recommendedName>
        <fullName evidence="9">Hemolysin</fullName>
    </recommendedName>
</protein>
<feature type="transmembrane region" description="Helical" evidence="6">
    <location>
        <begin position="189"/>
        <end position="209"/>
    </location>
</feature>
<feature type="transmembrane region" description="Helical" evidence="6">
    <location>
        <begin position="42"/>
        <end position="67"/>
    </location>
</feature>
<keyword evidence="2 6" id="KW-0812">Transmembrane</keyword>
<keyword evidence="5" id="KW-0479">Metal-binding</keyword>
<evidence type="ECO:0000256" key="1">
    <source>
        <dbReference type="ARBA" id="ARBA00004141"/>
    </source>
</evidence>
<dbReference type="AlphaFoldDB" id="A0A074N1E4"/>
<keyword evidence="4 6" id="KW-0472">Membrane</keyword>
<dbReference type="RefSeq" id="WP_034958059.1">
    <property type="nucleotide sequence ID" value="NZ_JMIW01000001.1"/>
</dbReference>
<keyword evidence="3 6" id="KW-1133">Transmembrane helix</keyword>
<gene>
    <name evidence="7" type="ORF">EH31_03380</name>
</gene>
<keyword evidence="5" id="KW-0862">Zinc</keyword>
<evidence type="ECO:0000256" key="5">
    <source>
        <dbReference type="PIRSR" id="PIRSR604254-1"/>
    </source>
</evidence>
<feature type="binding site" evidence="5">
    <location>
        <position position="65"/>
    </location>
    <ligand>
        <name>Zn(2+)</name>
        <dbReference type="ChEBI" id="CHEBI:29105"/>
    </ligand>
</feature>
<comment type="subcellular location">
    <subcellularLocation>
        <location evidence="1">Membrane</location>
        <topology evidence="1">Multi-pass membrane protein</topology>
    </subcellularLocation>
</comment>
<evidence type="ECO:0000256" key="2">
    <source>
        <dbReference type="ARBA" id="ARBA00022692"/>
    </source>
</evidence>
<evidence type="ECO:0000313" key="8">
    <source>
        <dbReference type="Proteomes" id="UP000027647"/>
    </source>
</evidence>
<accession>A0A074N1E4</accession>
<dbReference type="Proteomes" id="UP000027647">
    <property type="component" value="Unassembled WGS sequence"/>
</dbReference>
<evidence type="ECO:0000256" key="6">
    <source>
        <dbReference type="SAM" id="Phobius"/>
    </source>
</evidence>
<proteinExistence type="predicted"/>
<sequence>MYPSKRSAERKADFVIHALSLAFMVPVSGLFVQWAFERGDTFLLIAVLAYAAAAMCSIGISFAYHLLPRHDLRPVLRRWDHAAIYIVIAGTFSPLLIMANTPSANLILIVIWVFALVGSLFKLAARNMDPRWSILSYLGLGAMGLSAMPDFWQELPFLTTAAIGAGAFFYTVGTWFYRQKEMRFRYPIWHAWGTLGGVSLCASIGVALIA</sequence>
<keyword evidence="8" id="KW-1185">Reference proteome</keyword>
<dbReference type="InterPro" id="IPR004254">
    <property type="entry name" value="AdipoR/HlyIII-related"/>
</dbReference>
<feature type="transmembrane region" description="Helical" evidence="6">
    <location>
        <begin position="12"/>
        <end position="36"/>
    </location>
</feature>
<dbReference type="STRING" id="1044.EH31_03380"/>
<feature type="transmembrane region" description="Helical" evidence="6">
    <location>
        <begin position="155"/>
        <end position="177"/>
    </location>
</feature>
<dbReference type="GO" id="GO:0016020">
    <property type="term" value="C:membrane"/>
    <property type="evidence" value="ECO:0007669"/>
    <property type="project" value="UniProtKB-SubCell"/>
</dbReference>
<dbReference type="Pfam" id="PF03006">
    <property type="entry name" value="HlyIII"/>
    <property type="match status" value="1"/>
</dbReference>
<feature type="transmembrane region" description="Helical" evidence="6">
    <location>
        <begin position="79"/>
        <end position="99"/>
    </location>
</feature>
<organism evidence="7 8">
    <name type="scientific">Erythrobacter longus</name>
    <dbReference type="NCBI Taxonomy" id="1044"/>
    <lineage>
        <taxon>Bacteria</taxon>
        <taxon>Pseudomonadati</taxon>
        <taxon>Pseudomonadota</taxon>
        <taxon>Alphaproteobacteria</taxon>
        <taxon>Sphingomonadales</taxon>
        <taxon>Erythrobacteraceae</taxon>
        <taxon>Erythrobacter/Porphyrobacter group</taxon>
        <taxon>Erythrobacter</taxon>
    </lineage>
</organism>
<dbReference type="eggNOG" id="COG1272">
    <property type="taxonomic scope" value="Bacteria"/>
</dbReference>
<comment type="caution">
    <text evidence="7">The sequence shown here is derived from an EMBL/GenBank/DDBJ whole genome shotgun (WGS) entry which is preliminary data.</text>
</comment>
<feature type="transmembrane region" description="Helical" evidence="6">
    <location>
        <begin position="132"/>
        <end position="149"/>
    </location>
</feature>
<name>A0A074N1E4_ERYLO</name>
<dbReference type="OrthoDB" id="9813689at2"/>
<evidence type="ECO:0000256" key="4">
    <source>
        <dbReference type="ARBA" id="ARBA00023136"/>
    </source>
</evidence>
<evidence type="ECO:0000256" key="3">
    <source>
        <dbReference type="ARBA" id="ARBA00022989"/>
    </source>
</evidence>
<evidence type="ECO:0008006" key="9">
    <source>
        <dbReference type="Google" id="ProtNLM"/>
    </source>
</evidence>